<evidence type="ECO:0000313" key="3">
    <source>
        <dbReference type="Proteomes" id="UP001597400"/>
    </source>
</evidence>
<proteinExistence type="predicted"/>
<keyword evidence="1" id="KW-0812">Transmembrane</keyword>
<keyword evidence="3" id="KW-1185">Reference proteome</keyword>
<reference evidence="3" key="1">
    <citation type="journal article" date="2019" name="Int. J. Syst. Evol. Microbiol.">
        <title>The Global Catalogue of Microorganisms (GCM) 10K type strain sequencing project: providing services to taxonomists for standard genome sequencing and annotation.</title>
        <authorList>
            <consortium name="The Broad Institute Genomics Platform"/>
            <consortium name="The Broad Institute Genome Sequencing Center for Infectious Disease"/>
            <person name="Wu L."/>
            <person name="Ma J."/>
        </authorList>
    </citation>
    <scope>NUCLEOTIDE SEQUENCE [LARGE SCALE GENOMIC DNA]</scope>
    <source>
        <strain evidence="3">CGMCC 1.12702</strain>
    </source>
</reference>
<evidence type="ECO:0000256" key="1">
    <source>
        <dbReference type="SAM" id="Phobius"/>
    </source>
</evidence>
<sequence>MKNLTPFAVLVVFGLIGLVTGKFGLWFPFGLVAAVLVVGFQKARTDK</sequence>
<keyword evidence="1" id="KW-0472">Membrane</keyword>
<name>A0ABW4TZ82_9SPHN</name>
<evidence type="ECO:0000313" key="2">
    <source>
        <dbReference type="EMBL" id="MFD1951992.1"/>
    </source>
</evidence>
<protein>
    <submittedName>
        <fullName evidence="2">Uncharacterized protein</fullName>
    </submittedName>
</protein>
<accession>A0ABW4TZ82</accession>
<dbReference type="Proteomes" id="UP001597400">
    <property type="component" value="Unassembled WGS sequence"/>
</dbReference>
<organism evidence="2 3">
    <name type="scientific">Sphingomonas arantia</name>
    <dbReference type="NCBI Taxonomy" id="1460676"/>
    <lineage>
        <taxon>Bacteria</taxon>
        <taxon>Pseudomonadati</taxon>
        <taxon>Pseudomonadota</taxon>
        <taxon>Alphaproteobacteria</taxon>
        <taxon>Sphingomonadales</taxon>
        <taxon>Sphingomonadaceae</taxon>
        <taxon>Sphingomonas</taxon>
    </lineage>
</organism>
<keyword evidence="1" id="KW-1133">Transmembrane helix</keyword>
<dbReference type="EMBL" id="JBHUGS010000004">
    <property type="protein sequence ID" value="MFD1951992.1"/>
    <property type="molecule type" value="Genomic_DNA"/>
</dbReference>
<feature type="transmembrane region" description="Helical" evidence="1">
    <location>
        <begin position="6"/>
        <end position="39"/>
    </location>
</feature>
<gene>
    <name evidence="2" type="ORF">ACFSGX_14560</name>
</gene>
<dbReference type="RefSeq" id="WP_380931016.1">
    <property type="nucleotide sequence ID" value="NZ_JBHUGS010000004.1"/>
</dbReference>
<comment type="caution">
    <text evidence="2">The sequence shown here is derived from an EMBL/GenBank/DDBJ whole genome shotgun (WGS) entry which is preliminary data.</text>
</comment>